<keyword evidence="2" id="KW-1185">Reference proteome</keyword>
<protein>
    <submittedName>
        <fullName evidence="1">Uncharacterized protein</fullName>
    </submittedName>
</protein>
<gene>
    <name evidence="1" type="ORF">PYW08_015368</name>
</gene>
<evidence type="ECO:0000313" key="2">
    <source>
        <dbReference type="Proteomes" id="UP001231649"/>
    </source>
</evidence>
<accession>A0ACC2QZP2</accession>
<dbReference type="EMBL" id="CM056783">
    <property type="protein sequence ID" value="KAJ8726971.1"/>
    <property type="molecule type" value="Genomic_DNA"/>
</dbReference>
<dbReference type="Proteomes" id="UP001231649">
    <property type="component" value="Chromosome 7"/>
</dbReference>
<evidence type="ECO:0000313" key="1">
    <source>
        <dbReference type="EMBL" id="KAJ8726971.1"/>
    </source>
</evidence>
<reference evidence="1" key="1">
    <citation type="submission" date="2023-03" db="EMBL/GenBank/DDBJ databases">
        <title>Chromosome-level genomes of two armyworms, Mythimna separata and Mythimna loreyi, provide insights into the biosynthesis and reception of sex pheromones.</title>
        <authorList>
            <person name="Zhao H."/>
        </authorList>
    </citation>
    <scope>NUCLEOTIDE SEQUENCE</scope>
    <source>
        <strain evidence="1">BeijingLab</strain>
    </source>
</reference>
<organism evidence="1 2">
    <name type="scientific">Mythimna loreyi</name>
    <dbReference type="NCBI Taxonomy" id="667449"/>
    <lineage>
        <taxon>Eukaryota</taxon>
        <taxon>Metazoa</taxon>
        <taxon>Ecdysozoa</taxon>
        <taxon>Arthropoda</taxon>
        <taxon>Hexapoda</taxon>
        <taxon>Insecta</taxon>
        <taxon>Pterygota</taxon>
        <taxon>Neoptera</taxon>
        <taxon>Endopterygota</taxon>
        <taxon>Lepidoptera</taxon>
        <taxon>Glossata</taxon>
        <taxon>Ditrysia</taxon>
        <taxon>Noctuoidea</taxon>
        <taxon>Noctuidae</taxon>
        <taxon>Noctuinae</taxon>
        <taxon>Hadenini</taxon>
        <taxon>Mythimna</taxon>
    </lineage>
</organism>
<comment type="caution">
    <text evidence="1">The sequence shown here is derived from an EMBL/GenBank/DDBJ whole genome shotgun (WGS) entry which is preliminary data.</text>
</comment>
<proteinExistence type="predicted"/>
<name>A0ACC2QZP2_9NEOP</name>
<sequence length="992" mass="114203">MDDSLQAANDIDNIEIASSIECDCSNLSEHIFIKQNDLTMVSQNIRSVYCNFDNFMVMLSTFKFELDLIILTECRLNTSKPLPQIPNYDCHSTTRQMNQNDGVVIYVKNTLKPKISEIQLSQASCIQVDILNNTVLCIYRSPSHTNIDSFLDSLSLHLDRLPSQKNIVIAGDININIRIKENETSHERTNRNNYLSMLSVYGILAGHSLPTRDRNCLDHFMIRLHKKKTSASIAILHTTVTDHYTTFLALSKIKNKVIPNKTTTKLNYEQALKYLQEKNLSELMFCSDPELLTELLIQKLSDCIINNTITSNIPNSKRIIKPWITQGILRCIKNRNKMQKSLRADPYNTVLKITFCRYRNYCNNLIKKLKRKYERELITKSIKNTKLLWKNIKSITYTNKYKNQNTELLNAKPSPTESVNFVNDYFVNIGKKLAHQIQNNNTHFYQPCHLNMRNNSFVLINTDAKEVENTLMGLKSNSAPGWDNISTSFLKYCHKEVVPIITHLINLCFNSGIFPTLLKKSIITPVHKGGNRDDVNNYRPISVLPAISKIVEKLTNTRLVNYLNKFKIISSSQFGFRQGVSTEDAIDALSSLVTEHLDAGKKCITVFLDIKKAFDTVSVLTLVAKLEGIGIRGTPLNFFKNYLTNRKQRVKMGTYTSDDADVLYGVPQGSVLGPTLFLTYINDLCNLNVKNATIFSYADDTAVVFSGDNWYDVKLKAELGMIQIANWLRDNLLSLNTTKTNYICFSISNHSQDEPLNIKIHTCNTTSDKNCKCPIIEKVSQTKYLGIIIDQKLSWYSHIEHITARLRKLGWIFKSLRHILPKNIKHKRECSRNLLNEIYISLAQSVIVYCIPVWGGAAKTKFIILERGQRSLIKIMYFKKIRYSTEKLYELSGLLSVRKLYIIYTVLKKHKTLAYDPKIMSKRRKDLIAQIPPTRTKFAAMQYQHRSARLYNRVNKQIFIYPNKLYDCKQKLTDWIKPFTYTDTESLLQHMN</sequence>